<evidence type="ECO:0000256" key="2">
    <source>
        <dbReference type="ARBA" id="ARBA00022676"/>
    </source>
</evidence>
<proteinExistence type="inferred from homology"/>
<dbReference type="PANTHER" id="PTHR43630">
    <property type="entry name" value="POLY-BETA-1,6-N-ACETYL-D-GLUCOSAMINE SYNTHASE"/>
    <property type="match status" value="1"/>
</dbReference>
<accession>A0A4R7Q0M3</accession>
<sequence>MFNIITPTYNRAHTLNRVYDSLINQREKQFTWIIVDDCSSDSTEEVVNNWITENIIKIEYHKLLKNQGKPYAVNYGLNRCMEDYTIIADSDDSFSYKTLSDLRRFWNIIDLTNGNIGAIWTLVKDENGKVKGDPFPKDFWQANFKERILSLKKPIDGDKWHCWKTEVLRKHPLYTQNNCHIGESHTWNRINETYDFLCINIAYLKAFVTEGSLINSSKTAKQVAIGYYYSSYYAMENRSLTDIISYKYYRILAFEYIKSKFYFNDPNLKLSFIKTFTCSIIFTIVSPIRLVKKFL</sequence>
<keyword evidence="3 5" id="KW-0808">Transferase</keyword>
<dbReference type="CDD" id="cd00761">
    <property type="entry name" value="Glyco_tranf_GTA_type"/>
    <property type="match status" value="1"/>
</dbReference>
<organism evidence="5 6">
    <name type="scientific">Gelidibacter sediminis</name>
    <dbReference type="NCBI Taxonomy" id="1608710"/>
    <lineage>
        <taxon>Bacteria</taxon>
        <taxon>Pseudomonadati</taxon>
        <taxon>Bacteroidota</taxon>
        <taxon>Flavobacteriia</taxon>
        <taxon>Flavobacteriales</taxon>
        <taxon>Flavobacteriaceae</taxon>
        <taxon>Gelidibacter</taxon>
    </lineage>
</organism>
<evidence type="ECO:0000256" key="3">
    <source>
        <dbReference type="ARBA" id="ARBA00022679"/>
    </source>
</evidence>
<dbReference type="InterPro" id="IPR029044">
    <property type="entry name" value="Nucleotide-diphossugar_trans"/>
</dbReference>
<evidence type="ECO:0000313" key="6">
    <source>
        <dbReference type="Proteomes" id="UP000294689"/>
    </source>
</evidence>
<keyword evidence="2" id="KW-0328">Glycosyltransferase</keyword>
<dbReference type="InterPro" id="IPR001173">
    <property type="entry name" value="Glyco_trans_2-like"/>
</dbReference>
<comment type="caution">
    <text evidence="5">The sequence shown here is derived from an EMBL/GenBank/DDBJ whole genome shotgun (WGS) entry which is preliminary data.</text>
</comment>
<dbReference type="PANTHER" id="PTHR43630:SF1">
    <property type="entry name" value="POLY-BETA-1,6-N-ACETYL-D-GLUCOSAMINE SYNTHASE"/>
    <property type="match status" value="1"/>
</dbReference>
<dbReference type="Proteomes" id="UP000294689">
    <property type="component" value="Unassembled WGS sequence"/>
</dbReference>
<dbReference type="EMBL" id="SOBW01000008">
    <property type="protein sequence ID" value="TDU40011.1"/>
    <property type="molecule type" value="Genomic_DNA"/>
</dbReference>
<dbReference type="RefSeq" id="WP_133758055.1">
    <property type="nucleotide sequence ID" value="NZ_SOBW01000008.1"/>
</dbReference>
<comment type="similarity">
    <text evidence="1">Belongs to the glycosyltransferase 2 family.</text>
</comment>
<gene>
    <name evidence="5" type="ORF">BXY82_2050</name>
</gene>
<keyword evidence="6" id="KW-1185">Reference proteome</keyword>
<evidence type="ECO:0000313" key="5">
    <source>
        <dbReference type="EMBL" id="TDU40011.1"/>
    </source>
</evidence>
<feature type="domain" description="Glycosyltransferase 2-like" evidence="4">
    <location>
        <begin position="4"/>
        <end position="107"/>
    </location>
</feature>
<name>A0A4R7Q0M3_9FLAO</name>
<dbReference type="SUPFAM" id="SSF53448">
    <property type="entry name" value="Nucleotide-diphospho-sugar transferases"/>
    <property type="match status" value="1"/>
</dbReference>
<dbReference type="Pfam" id="PF00535">
    <property type="entry name" value="Glycos_transf_2"/>
    <property type="match status" value="1"/>
</dbReference>
<evidence type="ECO:0000259" key="4">
    <source>
        <dbReference type="Pfam" id="PF00535"/>
    </source>
</evidence>
<dbReference type="OrthoDB" id="9810303at2"/>
<protein>
    <submittedName>
        <fullName evidence="5">Glycosyltransferase involved in cell wall biosynthesis</fullName>
    </submittedName>
</protein>
<dbReference type="AlphaFoldDB" id="A0A4R7Q0M3"/>
<evidence type="ECO:0000256" key="1">
    <source>
        <dbReference type="ARBA" id="ARBA00006739"/>
    </source>
</evidence>
<reference evidence="5 6" key="1">
    <citation type="submission" date="2019-03" db="EMBL/GenBank/DDBJ databases">
        <title>Genomic Encyclopedia of Archaeal and Bacterial Type Strains, Phase II (KMG-II): from individual species to whole genera.</title>
        <authorList>
            <person name="Goeker M."/>
        </authorList>
    </citation>
    <scope>NUCLEOTIDE SEQUENCE [LARGE SCALE GENOMIC DNA]</scope>
    <source>
        <strain evidence="5 6">DSM 28135</strain>
    </source>
</reference>
<dbReference type="Gene3D" id="3.90.550.10">
    <property type="entry name" value="Spore Coat Polysaccharide Biosynthesis Protein SpsA, Chain A"/>
    <property type="match status" value="1"/>
</dbReference>
<dbReference type="GO" id="GO:0016757">
    <property type="term" value="F:glycosyltransferase activity"/>
    <property type="evidence" value="ECO:0007669"/>
    <property type="project" value="UniProtKB-KW"/>
</dbReference>